<dbReference type="InterPro" id="IPR058624">
    <property type="entry name" value="MdtA-like_HH"/>
</dbReference>
<dbReference type="Gene3D" id="2.40.30.170">
    <property type="match status" value="1"/>
</dbReference>
<dbReference type="PANTHER" id="PTHR30469:SF15">
    <property type="entry name" value="HLYD FAMILY OF SECRETION PROTEINS"/>
    <property type="match status" value="1"/>
</dbReference>
<dbReference type="Proteomes" id="UP000282195">
    <property type="component" value="Plasmid pRCCGE525b"/>
</dbReference>
<dbReference type="Pfam" id="PF25876">
    <property type="entry name" value="HH_MFP_RND"/>
    <property type="match status" value="1"/>
</dbReference>
<name>A0A387GA01_9HYPH</name>
<accession>A0A387GA01</accession>
<gene>
    <name evidence="5" type="ORF">CCGE525_36275</name>
</gene>
<keyword evidence="6" id="KW-1185">Reference proteome</keyword>
<dbReference type="KEGG" id="rjg:CCGE525_36275"/>
<evidence type="ECO:0000313" key="5">
    <source>
        <dbReference type="EMBL" id="AYG64196.1"/>
    </source>
</evidence>
<proteinExistence type="inferred from homology"/>
<organism evidence="5 6">
    <name type="scientific">Rhizobium jaguaris</name>
    <dbReference type="NCBI Taxonomy" id="1312183"/>
    <lineage>
        <taxon>Bacteria</taxon>
        <taxon>Pseudomonadati</taxon>
        <taxon>Pseudomonadota</taxon>
        <taxon>Alphaproteobacteria</taxon>
        <taxon>Hyphomicrobiales</taxon>
        <taxon>Rhizobiaceae</taxon>
        <taxon>Rhizobium/Agrobacterium group</taxon>
        <taxon>Rhizobium</taxon>
    </lineage>
</organism>
<evidence type="ECO:0000256" key="1">
    <source>
        <dbReference type="ARBA" id="ARBA00009477"/>
    </source>
</evidence>
<feature type="signal peptide" evidence="2">
    <location>
        <begin position="1"/>
        <end position="26"/>
    </location>
</feature>
<dbReference type="Gene3D" id="1.10.287.470">
    <property type="entry name" value="Helix hairpin bin"/>
    <property type="match status" value="1"/>
</dbReference>
<evidence type="ECO:0000256" key="2">
    <source>
        <dbReference type="SAM" id="SignalP"/>
    </source>
</evidence>
<dbReference type="EMBL" id="CP032696">
    <property type="protein sequence ID" value="AYG64196.1"/>
    <property type="molecule type" value="Genomic_DNA"/>
</dbReference>
<dbReference type="RefSeq" id="WP_120709093.1">
    <property type="nucleotide sequence ID" value="NZ_CP032696.1"/>
</dbReference>
<evidence type="ECO:0000259" key="3">
    <source>
        <dbReference type="Pfam" id="PF25876"/>
    </source>
</evidence>
<comment type="similarity">
    <text evidence="1">Belongs to the membrane fusion protein (MFP) (TC 8.A.1) family.</text>
</comment>
<protein>
    <submittedName>
        <fullName evidence="5">Efflux RND transporter periplasmic adaptor subunit</fullName>
    </submittedName>
</protein>
<dbReference type="Gene3D" id="2.40.50.100">
    <property type="match status" value="1"/>
</dbReference>
<dbReference type="Pfam" id="PF25989">
    <property type="entry name" value="YknX_C"/>
    <property type="match status" value="1"/>
</dbReference>
<keyword evidence="5" id="KW-0614">Plasmid</keyword>
<keyword evidence="2" id="KW-0732">Signal</keyword>
<dbReference type="SUPFAM" id="SSF111369">
    <property type="entry name" value="HlyD-like secretion proteins"/>
    <property type="match status" value="1"/>
</dbReference>
<feature type="domain" description="YknX-like C-terminal permuted SH3-like" evidence="4">
    <location>
        <begin position="284"/>
        <end position="352"/>
    </location>
</feature>
<dbReference type="GO" id="GO:0015562">
    <property type="term" value="F:efflux transmembrane transporter activity"/>
    <property type="evidence" value="ECO:0007669"/>
    <property type="project" value="TreeGrafter"/>
</dbReference>
<dbReference type="InterPro" id="IPR006143">
    <property type="entry name" value="RND_pump_MFP"/>
</dbReference>
<dbReference type="PANTHER" id="PTHR30469">
    <property type="entry name" value="MULTIDRUG RESISTANCE PROTEIN MDTA"/>
    <property type="match status" value="1"/>
</dbReference>
<feature type="chain" id="PRO_5017441523" evidence="2">
    <location>
        <begin position="27"/>
        <end position="357"/>
    </location>
</feature>
<dbReference type="OrthoDB" id="7265739at2"/>
<feature type="domain" description="Multidrug resistance protein MdtA-like alpha-helical hairpin" evidence="3">
    <location>
        <begin position="105"/>
        <end position="171"/>
    </location>
</feature>
<dbReference type="AlphaFoldDB" id="A0A387GA01"/>
<reference evidence="5 6" key="1">
    <citation type="submission" date="2018-10" db="EMBL/GenBank/DDBJ databases">
        <title>Rhizobium etli, R. leguminosarum and a new Rhizobium genospecies from Phaseolus dumosus.</title>
        <authorList>
            <person name="Ramirez-Puebla S.T."/>
            <person name="Rogel-Hernandez M.A."/>
            <person name="Guerrero G."/>
            <person name="Ormeno-Orrillo E."/>
            <person name="Martinez-Romero J.C."/>
            <person name="Negrete-Yankelevich S."/>
            <person name="Martinez-Romero E."/>
        </authorList>
    </citation>
    <scope>NUCLEOTIDE SEQUENCE [LARGE SCALE GENOMIC DNA]</scope>
    <source>
        <strain evidence="5 6">CCGE525</strain>
        <plasmid evidence="6">prccge525b</plasmid>
    </source>
</reference>
<evidence type="ECO:0000259" key="4">
    <source>
        <dbReference type="Pfam" id="PF25989"/>
    </source>
</evidence>
<evidence type="ECO:0000313" key="6">
    <source>
        <dbReference type="Proteomes" id="UP000282195"/>
    </source>
</evidence>
<dbReference type="InterPro" id="IPR058637">
    <property type="entry name" value="YknX-like_C"/>
</dbReference>
<dbReference type="GO" id="GO:1990281">
    <property type="term" value="C:efflux pump complex"/>
    <property type="evidence" value="ECO:0007669"/>
    <property type="project" value="TreeGrafter"/>
</dbReference>
<dbReference type="Gene3D" id="2.40.420.20">
    <property type="match status" value="1"/>
</dbReference>
<sequence>MRKPYILLAAVLVCAALQFPSRNGMAEQAGAPALTVSLAQPGQRDWPETVPASGWLKPWQDAIIASETSGLRITDVLVDVGSVVKKGQTLVRLSQDSVLAEFRKQEAAVVTAKANLAKATANADRARQLRSSGAVSAEKITEYFADEQTATASLASEEAALDGAKIKLAQTTITAVDDGLITSRSANLGAVVSTGTELFRLVRQQRVEWQAEVSARHLPRISEGLKATINGPDGLQIEGKVRLVGPSVSTDTSRAVVYVALPADIRPRIGLYVMGNIELQTTPALTVPETAIVFRDGISYVFTSGEGQRVRRIRVETGRRNNGEVEIVAGIDRSSKVVTAGGAFLSDNDLVKVAETH</sequence>
<geneLocation type="plasmid" evidence="6">
    <name>prccge525b</name>
</geneLocation>
<dbReference type="NCBIfam" id="TIGR01730">
    <property type="entry name" value="RND_mfp"/>
    <property type="match status" value="1"/>
</dbReference>